<sequence>MRWLRSFTRITYQSKLIGIPSLAAFLQLELLEVYTRDRKWVFPRSALTYQVGPIRTGYRPTV</sequence>
<reference evidence="1 2" key="1">
    <citation type="journal article" date="2018" name="BMC Genomics">
        <title>High genomic variability in the plant pathogenic bacterium Pectobacterium parmentieri deciphered from de novo assembled complete genomes.</title>
        <authorList>
            <person name="Zoledowska S."/>
            <person name="Motyka-Pomagruk A."/>
            <person name="Sledz W."/>
            <person name="Mengoni A."/>
            <person name="Lojkowska E."/>
        </authorList>
    </citation>
    <scope>NUCLEOTIDE SEQUENCE [LARGE SCALE GENOMIC DNA]</scope>
    <source>
        <strain evidence="1 2">IFB5626</strain>
    </source>
</reference>
<gene>
    <name evidence="1" type="ORF">C5E00_01150</name>
</gene>
<dbReference type="Proteomes" id="UP000269665">
    <property type="component" value="Unassembled WGS sequence"/>
</dbReference>
<comment type="caution">
    <text evidence="1">The sequence shown here is derived from an EMBL/GenBank/DDBJ whole genome shotgun (WGS) entry which is preliminary data.</text>
</comment>
<dbReference type="EMBL" id="PSZG01000001">
    <property type="protein sequence ID" value="RKO75495.1"/>
    <property type="molecule type" value="Genomic_DNA"/>
</dbReference>
<organism evidence="1 2">
    <name type="scientific">Pectobacterium parmentieri</name>
    <dbReference type="NCBI Taxonomy" id="1905730"/>
    <lineage>
        <taxon>Bacteria</taxon>
        <taxon>Pseudomonadati</taxon>
        <taxon>Pseudomonadota</taxon>
        <taxon>Gammaproteobacteria</taxon>
        <taxon>Enterobacterales</taxon>
        <taxon>Pectobacteriaceae</taxon>
        <taxon>Pectobacterium</taxon>
    </lineage>
</organism>
<accession>A0A8B3F2X3</accession>
<proteinExistence type="predicted"/>
<evidence type="ECO:0000313" key="2">
    <source>
        <dbReference type="Proteomes" id="UP000269665"/>
    </source>
</evidence>
<evidence type="ECO:0000313" key="1">
    <source>
        <dbReference type="EMBL" id="RKO75495.1"/>
    </source>
</evidence>
<name>A0A8B3F2X3_PECPM</name>
<protein>
    <submittedName>
        <fullName evidence="1">Uncharacterized protein</fullName>
    </submittedName>
</protein>
<dbReference type="AlphaFoldDB" id="A0A8B3F2X3"/>